<dbReference type="PANTHER" id="PTHR43716">
    <property type="entry name" value="D-2-HYDROXYGLUTARATE DEHYDROGENASE, MITOCHONDRIAL"/>
    <property type="match status" value="1"/>
</dbReference>
<dbReference type="Gene3D" id="3.30.70.2190">
    <property type="match status" value="1"/>
</dbReference>
<dbReference type="Gene3D" id="1.10.45.10">
    <property type="entry name" value="Vanillyl-alcohol Oxidase, Chain A, domain 4"/>
    <property type="match status" value="1"/>
</dbReference>
<dbReference type="FunFam" id="1.10.45.10:FF:000001">
    <property type="entry name" value="D-lactate dehydrogenase mitochondrial"/>
    <property type="match status" value="1"/>
</dbReference>
<dbReference type="InterPro" id="IPR051264">
    <property type="entry name" value="FAD-oxidored/transferase_4"/>
</dbReference>
<evidence type="ECO:0000259" key="5">
    <source>
        <dbReference type="PROSITE" id="PS51387"/>
    </source>
</evidence>
<dbReference type="Pfam" id="PF01565">
    <property type="entry name" value="FAD_binding_4"/>
    <property type="match status" value="1"/>
</dbReference>
<organism evidence="6 7">
    <name type="scientific">Palleronia sediminis</name>
    <dbReference type="NCBI Taxonomy" id="2547833"/>
    <lineage>
        <taxon>Bacteria</taxon>
        <taxon>Pseudomonadati</taxon>
        <taxon>Pseudomonadota</taxon>
        <taxon>Alphaproteobacteria</taxon>
        <taxon>Rhodobacterales</taxon>
        <taxon>Roseobacteraceae</taxon>
        <taxon>Palleronia</taxon>
    </lineage>
</organism>
<sequence length="474" mass="49857">MTLRPLTTALLDRLGPDLSDGTLRETAPAYLAEPRGMWQGRAGAVLAPRDTAEVARIVRFAAAERVGIVPWGGGTGLVGGQVMPDGAAPIVLSLERMRAIRRVWPDENVLVAEAGAILSDVQDAAREAGRLFPLSLASEGSARIGGLLSTNAGGVNVLRWGNARDLCLGIEAVMPDGAVLHGLRRLRKDNTGYDIRNLLIGAEGTLGVITAAALRLFPRPASRGVAMLVVPSPEAAIDLFHRADALGSLSAFELISGQGMRFLVEGGFDIRQPFAAIPEWAVLLEYGLTRGEDAPARLEALFEDASGAGLVSDGVLASSEAQAAALWAVREHIPLANRAVGSIASNDISLPIGEIPGFLRDCGARLAAMADIRINAFGHLGDGNLHYNLFPAPGRTKHDYADRAEALREIVNEDVAARDGSFSAEHGVGRLKVATLERYGDPARLQAMRAIKAALDPLGIMNPGAVLRAAGASD</sequence>
<dbReference type="Pfam" id="PF02913">
    <property type="entry name" value="FAD-oxidase_C"/>
    <property type="match status" value="1"/>
</dbReference>
<comment type="cofactor">
    <cofactor evidence="1">
        <name>FAD</name>
        <dbReference type="ChEBI" id="CHEBI:57692"/>
    </cofactor>
</comment>
<dbReference type="InterPro" id="IPR004113">
    <property type="entry name" value="FAD-bd_oxidored_4_C"/>
</dbReference>
<reference evidence="6 7" key="1">
    <citation type="submission" date="2019-03" db="EMBL/GenBank/DDBJ databases">
        <title>Primorskyibacter sp. SS33 isolated from sediments.</title>
        <authorList>
            <person name="Xunke S."/>
        </authorList>
    </citation>
    <scope>NUCLEOTIDE SEQUENCE [LARGE SCALE GENOMIC DNA]</scope>
    <source>
        <strain evidence="6 7">SS33</strain>
    </source>
</reference>
<dbReference type="InterPro" id="IPR016171">
    <property type="entry name" value="Vanillyl_alc_oxidase_C-sub2"/>
</dbReference>
<dbReference type="InterPro" id="IPR006094">
    <property type="entry name" value="Oxid_FAD_bind_N"/>
</dbReference>
<dbReference type="InterPro" id="IPR016164">
    <property type="entry name" value="FAD-linked_Oxase-like_C"/>
</dbReference>
<dbReference type="SUPFAM" id="SSF55103">
    <property type="entry name" value="FAD-linked oxidases, C-terminal domain"/>
    <property type="match status" value="1"/>
</dbReference>
<dbReference type="PROSITE" id="PS51387">
    <property type="entry name" value="FAD_PCMH"/>
    <property type="match status" value="1"/>
</dbReference>
<dbReference type="GO" id="GO:0071949">
    <property type="term" value="F:FAD binding"/>
    <property type="evidence" value="ECO:0007669"/>
    <property type="project" value="InterPro"/>
</dbReference>
<feature type="domain" description="FAD-binding PCMH-type" evidence="5">
    <location>
        <begin position="38"/>
        <end position="219"/>
    </location>
</feature>
<name>A0A4R6A134_9RHOB</name>
<dbReference type="SUPFAM" id="SSF56176">
    <property type="entry name" value="FAD-binding/transporter-associated domain-like"/>
    <property type="match status" value="1"/>
</dbReference>
<accession>A0A4R6A134</accession>
<protein>
    <submittedName>
        <fullName evidence="6">FAD-binding oxidoreductase</fullName>
    </submittedName>
</protein>
<dbReference type="InterPro" id="IPR016169">
    <property type="entry name" value="FAD-bd_PCMH_sub2"/>
</dbReference>
<gene>
    <name evidence="6" type="ORF">E2L08_13695</name>
</gene>
<evidence type="ECO:0000256" key="1">
    <source>
        <dbReference type="ARBA" id="ARBA00001974"/>
    </source>
</evidence>
<evidence type="ECO:0000313" key="6">
    <source>
        <dbReference type="EMBL" id="TDL76292.1"/>
    </source>
</evidence>
<evidence type="ECO:0000256" key="4">
    <source>
        <dbReference type="ARBA" id="ARBA00022827"/>
    </source>
</evidence>
<dbReference type="EMBL" id="SNAA01000017">
    <property type="protein sequence ID" value="TDL76292.1"/>
    <property type="molecule type" value="Genomic_DNA"/>
</dbReference>
<dbReference type="Proteomes" id="UP000295701">
    <property type="component" value="Unassembled WGS sequence"/>
</dbReference>
<keyword evidence="4" id="KW-0274">FAD</keyword>
<evidence type="ECO:0000313" key="7">
    <source>
        <dbReference type="Proteomes" id="UP000295701"/>
    </source>
</evidence>
<dbReference type="InterPro" id="IPR036318">
    <property type="entry name" value="FAD-bd_PCMH-like_sf"/>
</dbReference>
<dbReference type="GO" id="GO:0022904">
    <property type="term" value="P:respiratory electron transport chain"/>
    <property type="evidence" value="ECO:0007669"/>
    <property type="project" value="TreeGrafter"/>
</dbReference>
<dbReference type="Gene3D" id="3.30.43.10">
    <property type="entry name" value="Uridine Diphospho-n-acetylenolpyruvylglucosamine Reductase, domain 2"/>
    <property type="match status" value="1"/>
</dbReference>
<dbReference type="PANTHER" id="PTHR43716:SF2">
    <property type="entry name" value="BLL6224 PROTEIN"/>
    <property type="match status" value="1"/>
</dbReference>
<evidence type="ECO:0000256" key="2">
    <source>
        <dbReference type="ARBA" id="ARBA00008000"/>
    </source>
</evidence>
<evidence type="ECO:0000256" key="3">
    <source>
        <dbReference type="ARBA" id="ARBA00022630"/>
    </source>
</evidence>
<dbReference type="OrthoDB" id="9811557at2"/>
<dbReference type="GO" id="GO:0003824">
    <property type="term" value="F:catalytic activity"/>
    <property type="evidence" value="ECO:0007669"/>
    <property type="project" value="InterPro"/>
</dbReference>
<dbReference type="InterPro" id="IPR016167">
    <property type="entry name" value="FAD-bd_PCMH_sub1"/>
</dbReference>
<dbReference type="AlphaFoldDB" id="A0A4R6A134"/>
<comment type="caution">
    <text evidence="6">The sequence shown here is derived from an EMBL/GenBank/DDBJ whole genome shotgun (WGS) entry which is preliminary data.</text>
</comment>
<dbReference type="InterPro" id="IPR016166">
    <property type="entry name" value="FAD-bd_PCMH"/>
</dbReference>
<keyword evidence="3" id="KW-0285">Flavoprotein</keyword>
<proteinExistence type="inferred from homology"/>
<dbReference type="Gene3D" id="3.30.70.2740">
    <property type="match status" value="1"/>
</dbReference>
<comment type="similarity">
    <text evidence="2">Belongs to the FAD-binding oxidoreductase/transferase type 4 family.</text>
</comment>
<keyword evidence="7" id="KW-1185">Reference proteome</keyword>
<dbReference type="Gene3D" id="3.30.465.10">
    <property type="match status" value="1"/>
</dbReference>
<dbReference type="RefSeq" id="WP_133397661.1">
    <property type="nucleotide sequence ID" value="NZ_SNAA01000017.1"/>
</dbReference>